<feature type="domain" description="XPG-I" evidence="2">
    <location>
        <begin position="112"/>
        <end position="183"/>
    </location>
</feature>
<dbReference type="InterPro" id="IPR006084">
    <property type="entry name" value="XPG/Rad2"/>
</dbReference>
<dbReference type="Pfam" id="PF00867">
    <property type="entry name" value="XPG_I"/>
    <property type="match status" value="1"/>
</dbReference>
<organism evidence="3 4">
    <name type="scientific">Armillaria tabescens</name>
    <name type="common">Ringless honey mushroom</name>
    <name type="synonym">Agaricus tabescens</name>
    <dbReference type="NCBI Taxonomy" id="1929756"/>
    <lineage>
        <taxon>Eukaryota</taxon>
        <taxon>Fungi</taxon>
        <taxon>Dikarya</taxon>
        <taxon>Basidiomycota</taxon>
        <taxon>Agaricomycotina</taxon>
        <taxon>Agaricomycetes</taxon>
        <taxon>Agaricomycetidae</taxon>
        <taxon>Agaricales</taxon>
        <taxon>Marasmiineae</taxon>
        <taxon>Physalacriaceae</taxon>
        <taxon>Desarmillaria</taxon>
    </lineage>
</organism>
<evidence type="ECO:0000259" key="2">
    <source>
        <dbReference type="SMART" id="SM00484"/>
    </source>
</evidence>
<dbReference type="GO" id="GO:0006281">
    <property type="term" value="P:DNA repair"/>
    <property type="evidence" value="ECO:0007669"/>
    <property type="project" value="UniProtKB-ARBA"/>
</dbReference>
<feature type="region of interest" description="Disordered" evidence="1">
    <location>
        <begin position="440"/>
        <end position="479"/>
    </location>
</feature>
<dbReference type="SUPFAM" id="SSF47807">
    <property type="entry name" value="5' to 3' exonuclease, C-terminal subdomain"/>
    <property type="match status" value="1"/>
</dbReference>
<gene>
    <name evidence="3" type="ORF">EV420DRAFT_1711374</name>
</gene>
<dbReference type="PANTHER" id="PTHR11081">
    <property type="entry name" value="FLAP ENDONUCLEASE FAMILY MEMBER"/>
    <property type="match status" value="1"/>
</dbReference>
<dbReference type="PRINTS" id="PR00853">
    <property type="entry name" value="XPGRADSUPER"/>
</dbReference>
<dbReference type="InterPro" id="IPR029060">
    <property type="entry name" value="PIN-like_dom_sf"/>
</dbReference>
<dbReference type="PANTHER" id="PTHR11081:SF75">
    <property type="entry name" value="ENDONUCLEASE, PUTATIVE (AFU_ORTHOLOGUE AFUA_3G13260)-RELATED"/>
    <property type="match status" value="1"/>
</dbReference>
<evidence type="ECO:0000313" key="3">
    <source>
        <dbReference type="EMBL" id="KAK0448995.1"/>
    </source>
</evidence>
<dbReference type="GeneID" id="85363183"/>
<evidence type="ECO:0000313" key="4">
    <source>
        <dbReference type="Proteomes" id="UP001175211"/>
    </source>
</evidence>
<dbReference type="SUPFAM" id="SSF88723">
    <property type="entry name" value="PIN domain-like"/>
    <property type="match status" value="1"/>
</dbReference>
<keyword evidence="4" id="KW-1185">Reference proteome</keyword>
<comment type="caution">
    <text evidence="3">The sequence shown here is derived from an EMBL/GenBank/DDBJ whole genome shotgun (WGS) entry which is preliminary data.</text>
</comment>
<reference evidence="3" key="1">
    <citation type="submission" date="2023-06" db="EMBL/GenBank/DDBJ databases">
        <authorList>
            <consortium name="Lawrence Berkeley National Laboratory"/>
            <person name="Ahrendt S."/>
            <person name="Sahu N."/>
            <person name="Indic B."/>
            <person name="Wong-Bajracharya J."/>
            <person name="Merenyi Z."/>
            <person name="Ke H.-M."/>
            <person name="Monk M."/>
            <person name="Kocsube S."/>
            <person name="Drula E."/>
            <person name="Lipzen A."/>
            <person name="Balint B."/>
            <person name="Henrissat B."/>
            <person name="Andreopoulos B."/>
            <person name="Martin F.M."/>
            <person name="Harder C.B."/>
            <person name="Rigling D."/>
            <person name="Ford K.L."/>
            <person name="Foster G.D."/>
            <person name="Pangilinan J."/>
            <person name="Papanicolaou A."/>
            <person name="Barry K."/>
            <person name="LaButti K."/>
            <person name="Viragh M."/>
            <person name="Koriabine M."/>
            <person name="Yan M."/>
            <person name="Riley R."/>
            <person name="Champramary S."/>
            <person name="Plett K.L."/>
            <person name="Tsai I.J."/>
            <person name="Slot J."/>
            <person name="Sipos G."/>
            <person name="Plett J."/>
            <person name="Nagy L.G."/>
            <person name="Grigoriev I.V."/>
        </authorList>
    </citation>
    <scope>NUCLEOTIDE SEQUENCE</scope>
    <source>
        <strain evidence="3">CCBAS 213</strain>
    </source>
</reference>
<dbReference type="Gene3D" id="3.40.50.1010">
    <property type="entry name" value="5'-nuclease"/>
    <property type="match status" value="2"/>
</dbReference>
<dbReference type="EMBL" id="JAUEPS010000040">
    <property type="protein sequence ID" value="KAK0448995.1"/>
    <property type="molecule type" value="Genomic_DNA"/>
</dbReference>
<name>A0AA39JWB3_ARMTA</name>
<protein>
    <submittedName>
        <fullName evidence="3">PIN domain-like protein</fullName>
    </submittedName>
</protein>
<dbReference type="Proteomes" id="UP001175211">
    <property type="component" value="Unassembled WGS sequence"/>
</dbReference>
<dbReference type="Gene3D" id="1.10.150.20">
    <property type="entry name" value="5' to 3' exonuclease, C-terminal subdomain"/>
    <property type="match status" value="1"/>
</dbReference>
<dbReference type="InterPro" id="IPR036279">
    <property type="entry name" value="5-3_exonuclease_C_sf"/>
</dbReference>
<accession>A0AA39JWB3</accession>
<dbReference type="AlphaFoldDB" id="A0AA39JWB3"/>
<evidence type="ECO:0000256" key="1">
    <source>
        <dbReference type="SAM" id="MobiDB-lite"/>
    </source>
</evidence>
<dbReference type="RefSeq" id="XP_060326710.1">
    <property type="nucleotide sequence ID" value="XM_060479635.1"/>
</dbReference>
<proteinExistence type="predicted"/>
<dbReference type="InterPro" id="IPR006086">
    <property type="entry name" value="XPG-I_dom"/>
</dbReference>
<sequence length="554" mass="61531">MGVKGGWDLLNPADSMSLVEWSAQNISTGTLHNSGPCIGVDASGWMFAAKYHYGQTKSPAQASLFKCLGCLFHLPVSPIFVFDGPKCPLNKCKKNITKTSDWLTADFKRLLEGFGFPYWDAPGEAEAELALLSNNDRINVVMSEDFDTMVFGAQRVITDESDSKYMIKVYEKGAQFSPNELIMIALLAGGDYDDGIQGCGIQTAVDITLTGIGERLFEALKASTVENYPTIASMWCQDLYAMLDSQGAGRLHSRRHALASHIPLDFPKVSVLIQYIQPLTSQSTGSFTLPAAPVPCPPDIPKLAWLCKELFIWGHLMGIVQNFCDHVFPGLAIRELLQDLHKRRGVMQESDMSLSSSAIISKVCSIHANQRERSDSEIFISLVIPHAVITQITSSIDGVYNTDITQNSLEQWLEKCEARVWLSHVLALHARPNILDDVEHPTSNTAKKHKHQNSCNKEKGRRIEMPGPTLPPQQSKRVDTKVREESEHWRETPAGQRARSVEVINISSDEDERATGKNCRVDVLEMSNLKLSSRNIHYLESGEILELCTDDEGT</sequence>
<dbReference type="SMART" id="SM00484">
    <property type="entry name" value="XPGI"/>
    <property type="match status" value="1"/>
</dbReference>
<dbReference type="GO" id="GO:0017108">
    <property type="term" value="F:5'-flap endonuclease activity"/>
    <property type="evidence" value="ECO:0007669"/>
    <property type="project" value="TreeGrafter"/>
</dbReference>
<dbReference type="CDD" id="cd09870">
    <property type="entry name" value="PIN_YEN1"/>
    <property type="match status" value="1"/>
</dbReference>